<name>A0AAV2NFH3_9HYME</name>
<proteinExistence type="predicted"/>
<evidence type="ECO:0000313" key="1">
    <source>
        <dbReference type="EMBL" id="CAL1678559.1"/>
    </source>
</evidence>
<dbReference type="AlphaFoldDB" id="A0AAV2NFH3"/>
<organism evidence="1 2">
    <name type="scientific">Lasius platythorax</name>
    <dbReference type="NCBI Taxonomy" id="488582"/>
    <lineage>
        <taxon>Eukaryota</taxon>
        <taxon>Metazoa</taxon>
        <taxon>Ecdysozoa</taxon>
        <taxon>Arthropoda</taxon>
        <taxon>Hexapoda</taxon>
        <taxon>Insecta</taxon>
        <taxon>Pterygota</taxon>
        <taxon>Neoptera</taxon>
        <taxon>Endopterygota</taxon>
        <taxon>Hymenoptera</taxon>
        <taxon>Apocrita</taxon>
        <taxon>Aculeata</taxon>
        <taxon>Formicoidea</taxon>
        <taxon>Formicidae</taxon>
        <taxon>Formicinae</taxon>
        <taxon>Lasius</taxon>
        <taxon>Lasius</taxon>
    </lineage>
</organism>
<keyword evidence="2" id="KW-1185">Reference proteome</keyword>
<accession>A0AAV2NFH3</accession>
<dbReference type="EMBL" id="OZ034837">
    <property type="protein sequence ID" value="CAL1678559.1"/>
    <property type="molecule type" value="Genomic_DNA"/>
</dbReference>
<dbReference type="Proteomes" id="UP001497644">
    <property type="component" value="Chromosome 14"/>
</dbReference>
<gene>
    <name evidence="1" type="ORF">LPLAT_LOCUS4384</name>
</gene>
<protein>
    <submittedName>
        <fullName evidence="1">Uncharacterized protein</fullName>
    </submittedName>
</protein>
<reference evidence="1" key="1">
    <citation type="submission" date="2024-04" db="EMBL/GenBank/DDBJ databases">
        <authorList>
            <consortium name="Molecular Ecology Group"/>
        </authorList>
    </citation>
    <scope>NUCLEOTIDE SEQUENCE</scope>
</reference>
<sequence>MWRTQFLCSIKEKPIEGLAVVREEPARLVTRNMYLYSDGNVIMMNEREDFHLLLRGCSFNKNKGFPLRPGRLRPPAPPFYVLPTSSLEGWRVVDVGNCFKHLTESVGKFWPASGISSSPYLRETSQA</sequence>
<evidence type="ECO:0000313" key="2">
    <source>
        <dbReference type="Proteomes" id="UP001497644"/>
    </source>
</evidence>